<feature type="domain" description="C3H1-type" evidence="6">
    <location>
        <begin position="381"/>
        <end position="408"/>
    </location>
</feature>
<keyword evidence="3 4" id="KW-0862">Zinc</keyword>
<dbReference type="InterPro" id="IPR041367">
    <property type="entry name" value="Znf-CCCH_4"/>
</dbReference>
<dbReference type="Gene3D" id="1.20.120.1350">
    <property type="entry name" value="Pneumovirus matrix protein 2 (M2), zinc-binding domain"/>
    <property type="match status" value="1"/>
</dbReference>
<protein>
    <recommendedName>
        <fullName evidence="6">C3H1-type domain-containing protein</fullName>
    </recommendedName>
</protein>
<feature type="region of interest" description="Disordered" evidence="5">
    <location>
        <begin position="936"/>
        <end position="971"/>
    </location>
</feature>
<feature type="region of interest" description="Disordered" evidence="5">
    <location>
        <begin position="114"/>
        <end position="228"/>
    </location>
</feature>
<dbReference type="EMBL" id="JAGGNH010000120">
    <property type="protein sequence ID" value="KAJ0960031.1"/>
    <property type="molecule type" value="Genomic_DNA"/>
</dbReference>
<feature type="zinc finger region" description="C3H1-type" evidence="4">
    <location>
        <begin position="227"/>
        <end position="254"/>
    </location>
</feature>
<dbReference type="OrthoDB" id="411372at2759"/>
<feature type="domain" description="C3H1-type" evidence="6">
    <location>
        <begin position="227"/>
        <end position="254"/>
    </location>
</feature>
<dbReference type="SUPFAM" id="SSF90229">
    <property type="entry name" value="CCCH zinc finger"/>
    <property type="match status" value="1"/>
</dbReference>
<evidence type="ECO:0000256" key="4">
    <source>
        <dbReference type="PROSITE-ProRule" id="PRU00723"/>
    </source>
</evidence>
<keyword evidence="1 4" id="KW-0479">Metal-binding</keyword>
<dbReference type="Pfam" id="PF00642">
    <property type="entry name" value="zf-CCCH"/>
    <property type="match status" value="1"/>
</dbReference>
<feature type="zinc finger region" description="C3H1-type" evidence="4">
    <location>
        <begin position="381"/>
        <end position="408"/>
    </location>
</feature>
<feature type="compositionally biased region" description="Polar residues" evidence="5">
    <location>
        <begin position="897"/>
        <end position="910"/>
    </location>
</feature>
<dbReference type="PANTHER" id="PTHR36886">
    <property type="entry name" value="PROTEIN FRIGIDA-ESSENTIAL 1"/>
    <property type="match status" value="1"/>
</dbReference>
<feature type="region of interest" description="Disordered" evidence="5">
    <location>
        <begin position="475"/>
        <end position="499"/>
    </location>
</feature>
<reference evidence="7 8" key="1">
    <citation type="journal article" date="2022" name="Hortic Res">
        <title>The genome of Dioscorea zingiberensis sheds light on the biosynthesis, origin and evolution of the medicinally important diosgenin saponins.</title>
        <authorList>
            <person name="Li Y."/>
            <person name="Tan C."/>
            <person name="Li Z."/>
            <person name="Guo J."/>
            <person name="Li S."/>
            <person name="Chen X."/>
            <person name="Wang C."/>
            <person name="Dai X."/>
            <person name="Yang H."/>
            <person name="Song W."/>
            <person name="Hou L."/>
            <person name="Xu J."/>
            <person name="Tong Z."/>
            <person name="Xu A."/>
            <person name="Yuan X."/>
            <person name="Wang W."/>
            <person name="Yang Q."/>
            <person name="Chen L."/>
            <person name="Sun Z."/>
            <person name="Wang K."/>
            <person name="Pan B."/>
            <person name="Chen J."/>
            <person name="Bao Y."/>
            <person name="Liu F."/>
            <person name="Qi X."/>
            <person name="Gang D.R."/>
            <person name="Wen J."/>
            <person name="Li J."/>
        </authorList>
    </citation>
    <scope>NUCLEOTIDE SEQUENCE [LARGE SCALE GENOMIC DNA]</scope>
    <source>
        <strain evidence="7">Dzin_1.0</strain>
    </source>
</reference>
<dbReference type="SMART" id="SM00356">
    <property type="entry name" value="ZnF_C3H1"/>
    <property type="match status" value="3"/>
</dbReference>
<organism evidence="7 8">
    <name type="scientific">Dioscorea zingiberensis</name>
    <dbReference type="NCBI Taxonomy" id="325984"/>
    <lineage>
        <taxon>Eukaryota</taxon>
        <taxon>Viridiplantae</taxon>
        <taxon>Streptophyta</taxon>
        <taxon>Embryophyta</taxon>
        <taxon>Tracheophyta</taxon>
        <taxon>Spermatophyta</taxon>
        <taxon>Magnoliopsida</taxon>
        <taxon>Liliopsida</taxon>
        <taxon>Dioscoreales</taxon>
        <taxon>Dioscoreaceae</taxon>
        <taxon>Dioscorea</taxon>
    </lineage>
</organism>
<feature type="domain" description="C3H1-type" evidence="6">
    <location>
        <begin position="321"/>
        <end position="348"/>
    </location>
</feature>
<dbReference type="Pfam" id="PF18044">
    <property type="entry name" value="zf-CCCH_4"/>
    <property type="match status" value="1"/>
</dbReference>
<comment type="caution">
    <text evidence="7">The sequence shown here is derived from an EMBL/GenBank/DDBJ whole genome shotgun (WGS) entry which is preliminary data.</text>
</comment>
<evidence type="ECO:0000256" key="5">
    <source>
        <dbReference type="SAM" id="MobiDB-lite"/>
    </source>
</evidence>
<gene>
    <name evidence="7" type="ORF">J5N97_000199</name>
</gene>
<feature type="region of interest" description="Disordered" evidence="5">
    <location>
        <begin position="740"/>
        <end position="780"/>
    </location>
</feature>
<sequence>MTENLRKRVSKWDVETDTNGNVSSEIRQDYLLSQKSDVSLKHQETNLDWNSSKCDIDNFSEHTVVEGNSTVHLSDSSEVEQFPEYVNGSSIKTFNDSSKISECTKHSDMEIDLEDDSKKSHQEPISENKNKAKGGSDREAEGQGAALDRPYRRNMSPGAHRRRRRSWSSSPRSRRDRSHRSRSRSNSRGRSKSRSWSRSRSRSRSRSPSYRSRRVSERWVGRQRVVSRGSEPCRNFTIGRCRRGSQCRFLHDDGRKQYEKHSSRGTSEKGDGKAGQGRSSVYDIKDSISSLPEERDYSYYKLSHRHENQYDGDQKKSELHNRSSERCYDFTKGKCQRGSGCRFVHHDAASQGGLHAEDEAKEKHRRRDADASFQQRIESHKADDTPCKFFAEGHCHRGDVCRFSHQDMAHVGSKEKLRSGNRLGQDVIVLGVSNSGDRSARTYLTNSSHQMSAAAKGARVEFIEDPHHPKYTNPMENNYENMPQEAPQRPLPSQLHNGAPITSERHQQVAAVPTQSMPESTSVQQSSVMKGDMPAHGEGSGVIPFPGNSLGQTGHHTVTHPLQDQNFTPNAQIQQVVPSFSSSGQTQQVSYPLPLNQFIGLQVPSTSQNFNIGLQSQAVLPSPNIGQRFQSPMLGLQGQQNLQALQNGQIQQNYNLRGQNQQRLPTPYVGNQQKVNLNGQIQHNIPLPPHIPHGQPVVNQIVPSQPSVPLIYGVQGEQHHDFSSQSQQNLPSLQNLQIPHYAHGSNGQHQHVALQPPPNTRNLKSNEQNHQNSHQRMQTGGGKLLLNVDIPTKPSESNSDTTITPKEVTSEQAAQISNLSASLAQFFGSGQNLPQLYATLKPLSVVGSAPSPFLNLASTRPVAPAAIPTISILPGQGSLVQQHQDSASGSVEPLRPDTTNAPPGFSANSLEQKDGGDLHQPGIPEGEQAEVIANTEIKEVNETQTVQSKKEQTTRSEDADPEIRIDGESKKGKDAKGIRMFKCALVEFVKDLLKPHWKEGLLSKEVHKTIVKKVVDKVTVMQSGSVPQTPEKIDHYLTHSKPKLSKLVQAYMDKYSGKHDQINEGVFFFLFYKFEALFGGEIRDVIVVLSVTINQGTTNGAEPNNYELLLGRVIKDQ</sequence>
<dbReference type="PANTHER" id="PTHR36886:SF8">
    <property type="entry name" value="ZINC FINGER CCCH DOMAIN-CONTAINING PROTEIN 38"/>
    <property type="match status" value="1"/>
</dbReference>
<evidence type="ECO:0000313" key="7">
    <source>
        <dbReference type="EMBL" id="KAJ0960031.1"/>
    </source>
</evidence>
<evidence type="ECO:0000313" key="8">
    <source>
        <dbReference type="Proteomes" id="UP001085076"/>
    </source>
</evidence>
<feature type="compositionally biased region" description="Basic and acidic residues" evidence="5">
    <location>
        <begin position="116"/>
        <end position="141"/>
    </location>
</feature>
<feature type="compositionally biased region" description="Basic residues" evidence="5">
    <location>
        <begin position="159"/>
        <end position="205"/>
    </location>
</feature>
<dbReference type="InterPro" id="IPR036855">
    <property type="entry name" value="Znf_CCCH_sf"/>
</dbReference>
<accession>A0A9D5H1R9</accession>
<dbReference type="InterPro" id="IPR000571">
    <property type="entry name" value="Znf_CCCH"/>
</dbReference>
<feature type="compositionally biased region" description="Polar residues" evidence="5">
    <location>
        <begin position="760"/>
        <end position="778"/>
    </location>
</feature>
<feature type="compositionally biased region" description="Basic and acidic residues" evidence="5">
    <location>
        <begin position="254"/>
        <end position="272"/>
    </location>
</feature>
<evidence type="ECO:0000256" key="1">
    <source>
        <dbReference type="ARBA" id="ARBA00022723"/>
    </source>
</evidence>
<dbReference type="PROSITE" id="PS50103">
    <property type="entry name" value="ZF_C3H1"/>
    <property type="match status" value="3"/>
</dbReference>
<name>A0A9D5H1R9_9LILI</name>
<feature type="compositionally biased region" description="Basic and acidic residues" evidence="5">
    <location>
        <begin position="355"/>
        <end position="370"/>
    </location>
</feature>
<evidence type="ECO:0000256" key="2">
    <source>
        <dbReference type="ARBA" id="ARBA00022771"/>
    </source>
</evidence>
<feature type="compositionally biased region" description="Basic and acidic residues" evidence="5">
    <location>
        <begin position="948"/>
        <end position="971"/>
    </location>
</feature>
<feature type="compositionally biased region" description="Polar residues" evidence="5">
    <location>
        <begin position="878"/>
        <end position="889"/>
    </location>
</feature>
<feature type="zinc finger region" description="C3H1-type" evidence="4">
    <location>
        <begin position="321"/>
        <end position="348"/>
    </location>
</feature>
<keyword evidence="8" id="KW-1185">Reference proteome</keyword>
<dbReference type="InterPro" id="IPR052650">
    <property type="entry name" value="Zinc_finger_CCCH"/>
</dbReference>
<feature type="region of interest" description="Disordered" evidence="5">
    <location>
        <begin position="254"/>
        <end position="287"/>
    </location>
</feature>
<keyword evidence="2 4" id="KW-0863">Zinc-finger</keyword>
<evidence type="ECO:0000259" key="6">
    <source>
        <dbReference type="PROSITE" id="PS50103"/>
    </source>
</evidence>
<feature type="region of interest" description="Disordered" evidence="5">
    <location>
        <begin position="350"/>
        <end position="378"/>
    </location>
</feature>
<dbReference type="Gene3D" id="3.30.1370.210">
    <property type="match status" value="1"/>
</dbReference>
<proteinExistence type="predicted"/>
<dbReference type="AlphaFoldDB" id="A0A9D5H1R9"/>
<evidence type="ECO:0000256" key="3">
    <source>
        <dbReference type="ARBA" id="ARBA00022833"/>
    </source>
</evidence>
<dbReference type="Proteomes" id="UP001085076">
    <property type="component" value="Unassembled WGS sequence"/>
</dbReference>
<dbReference type="GO" id="GO:0008270">
    <property type="term" value="F:zinc ion binding"/>
    <property type="evidence" value="ECO:0007669"/>
    <property type="project" value="UniProtKB-KW"/>
</dbReference>
<feature type="region of interest" description="Disordered" evidence="5">
    <location>
        <begin position="878"/>
        <end position="924"/>
    </location>
</feature>